<reference evidence="1 2" key="1">
    <citation type="submission" date="2016-10" db="EMBL/GenBank/DDBJ databases">
        <authorList>
            <person name="de Groot N.N."/>
        </authorList>
    </citation>
    <scope>NUCLEOTIDE SEQUENCE [LARGE SCALE GENOMIC DNA]</scope>
    <source>
        <strain evidence="1 2">DSM 3217</strain>
    </source>
</reference>
<dbReference type="Proteomes" id="UP000199228">
    <property type="component" value="Unassembled WGS sequence"/>
</dbReference>
<proteinExistence type="predicted"/>
<sequence length="137" mass="16423">MTNEEMLKEFQREKEEFLKRDEEVESSHQKLLALFPESEQKKIICHYKAEWRMEELFHYAKDEECYAPLGDFGLLPERQKDTLKLFLTEFRAPDEDTLYFALCASVAEDEETYCFFRKQYSLATFRLLGEAIEESLH</sequence>
<protein>
    <submittedName>
        <fullName evidence="1">Uncharacterized protein</fullName>
    </submittedName>
</protein>
<accession>A0A1G6B3P2</accession>
<dbReference type="AlphaFoldDB" id="A0A1G6B3P2"/>
<dbReference type="STRING" id="1732.SAMN02910417_01105"/>
<evidence type="ECO:0000313" key="1">
    <source>
        <dbReference type="EMBL" id="SDB15043.1"/>
    </source>
</evidence>
<evidence type="ECO:0000313" key="2">
    <source>
        <dbReference type="Proteomes" id="UP000199228"/>
    </source>
</evidence>
<gene>
    <name evidence="1" type="ORF">SAMN02910417_01105</name>
</gene>
<dbReference type="EMBL" id="FMXR01000008">
    <property type="protein sequence ID" value="SDB15043.1"/>
    <property type="molecule type" value="Genomic_DNA"/>
</dbReference>
<organism evidence="1 2">
    <name type="scientific">Eubacterium oxidoreducens</name>
    <dbReference type="NCBI Taxonomy" id="1732"/>
    <lineage>
        <taxon>Bacteria</taxon>
        <taxon>Bacillati</taxon>
        <taxon>Bacillota</taxon>
        <taxon>Clostridia</taxon>
        <taxon>Eubacteriales</taxon>
        <taxon>Eubacteriaceae</taxon>
        <taxon>Eubacterium</taxon>
    </lineage>
</organism>
<dbReference type="RefSeq" id="WP_090173076.1">
    <property type="nucleotide sequence ID" value="NZ_FMXR01000008.1"/>
</dbReference>
<keyword evidence="2" id="KW-1185">Reference proteome</keyword>
<name>A0A1G6B3P2_EUBOX</name>